<gene>
    <name evidence="3" type="ORF">SAMN05421771_1648</name>
</gene>
<dbReference type="Pfam" id="PF07944">
    <property type="entry name" value="Beta-AFase-like_GH127_cat"/>
    <property type="match status" value="1"/>
</dbReference>
<dbReference type="InterPro" id="IPR012878">
    <property type="entry name" value="Beta-AFase-like_GH127_cat"/>
</dbReference>
<dbReference type="Pfam" id="PF20736">
    <property type="entry name" value="Glyco_hydro127M"/>
    <property type="match status" value="1"/>
</dbReference>
<name>A0A1I6M1F9_9BACT</name>
<keyword evidence="4" id="KW-1185">Reference proteome</keyword>
<dbReference type="STRING" id="474950.SAMN05421771_1648"/>
<dbReference type="EMBL" id="FOZL01000001">
    <property type="protein sequence ID" value="SFS09458.1"/>
    <property type="molecule type" value="Genomic_DNA"/>
</dbReference>
<feature type="domain" description="Non-reducing end beta-L-arabinofuranosidase-like GH127 middle" evidence="2">
    <location>
        <begin position="423"/>
        <end position="518"/>
    </location>
</feature>
<accession>A0A1I6M1F9</accession>
<dbReference type="PANTHER" id="PTHR31151:SF0">
    <property type="entry name" value="PROLINE-TRNA LIGASE (DUF1680)"/>
    <property type="match status" value="1"/>
</dbReference>
<dbReference type="InterPro" id="IPR049046">
    <property type="entry name" value="Beta-AFase-like_GH127_middle"/>
</dbReference>
<dbReference type="Proteomes" id="UP000199024">
    <property type="component" value="Unassembled WGS sequence"/>
</dbReference>
<evidence type="ECO:0008006" key="5">
    <source>
        <dbReference type="Google" id="ProtNLM"/>
    </source>
</evidence>
<evidence type="ECO:0000259" key="1">
    <source>
        <dbReference type="Pfam" id="PF07944"/>
    </source>
</evidence>
<dbReference type="PANTHER" id="PTHR31151">
    <property type="entry name" value="PROLINE-TRNA LIGASE (DUF1680)"/>
    <property type="match status" value="1"/>
</dbReference>
<reference evidence="3 4" key="1">
    <citation type="submission" date="2016-10" db="EMBL/GenBank/DDBJ databases">
        <authorList>
            <person name="de Groot N.N."/>
        </authorList>
    </citation>
    <scope>NUCLEOTIDE SEQUENCE [LARGE SCALE GENOMIC DNA]</scope>
    <source>
        <strain evidence="3 4">DSM 21001</strain>
    </source>
</reference>
<evidence type="ECO:0000313" key="4">
    <source>
        <dbReference type="Proteomes" id="UP000199024"/>
    </source>
</evidence>
<proteinExistence type="predicted"/>
<feature type="domain" description="Non-reducing end beta-L-arabinofuranosidase-like GH127 catalytic" evidence="1">
    <location>
        <begin position="39"/>
        <end position="410"/>
    </location>
</feature>
<organism evidence="3 4">
    <name type="scientific">Granulicella pectinivorans</name>
    <dbReference type="NCBI Taxonomy" id="474950"/>
    <lineage>
        <taxon>Bacteria</taxon>
        <taxon>Pseudomonadati</taxon>
        <taxon>Acidobacteriota</taxon>
        <taxon>Terriglobia</taxon>
        <taxon>Terriglobales</taxon>
        <taxon>Acidobacteriaceae</taxon>
        <taxon>Granulicella</taxon>
    </lineage>
</organism>
<dbReference type="AlphaFoldDB" id="A0A1I6M1F9"/>
<evidence type="ECO:0000259" key="2">
    <source>
        <dbReference type="Pfam" id="PF20736"/>
    </source>
</evidence>
<evidence type="ECO:0000313" key="3">
    <source>
        <dbReference type="EMBL" id="SFS09458.1"/>
    </source>
</evidence>
<protein>
    <recommendedName>
        <fullName evidence="5">DUF1680 family protein</fullName>
    </recommendedName>
</protein>
<sequence length="594" mass="65656">MAAAAGRMGWAAETGAPKLEIDEFGYGDVSLGAETLNEKQFRATQATLQGLDEDGLLKPFRVRAGMAAPGPDMGGWYDYVDPSDKTNGVGGAHGFCPGSTFGQWVSSFARTYAADRDPAVRAKLVRLLDMYGATITGKFYTNFRFPAYVYEKLNVGLLDAYRYADLPQAKELFARTAEAAGPHLPPRPLDRDEQKAWRISNGERSTEDFTWDESYTLPENLFLATRVGMGDYRSLAKRYLLDRTWFDPLSRNENVLDGHHAYSYCNSLNSGMQAYLDSGDTKYLRAVTNGFRMIREQSFATGGWGPQEGFDHAGGDKLYRSLTHTKASFETPCGSYAHFKVTRSLLRVTGDAAYGDSMERVMYNTILGALPLESDGTSFYYSDFGANGRKAYHNDKWPCCSGTIGQVTADYRVSTYFRDAKGVFVNLYVPSTLSFTTPDGVRGKMVQAGGYPLDGRVTLRMEMTRPSAFALRFRVPAFSKTTVVRVNGKAQPLTATRGWGTVSRRWQSGDQVELHFEMPARLEAIDARHPETVALVKGPLVLFAMGNELPALTRQDLLGVRPAGSGVWTVGKGVEMRTFCGIGRETYQTYLTVG</sequence>